<dbReference type="RefSeq" id="WP_189074861.1">
    <property type="nucleotide sequence ID" value="NZ_BMQN01000025.1"/>
</dbReference>
<sequence>MTPPWRRSCLIRSGPTNWGHVNQLRAPSRDASGQTSQATFPLPRQTLAAGRYLIVTARLDANATDNSEIVFVSSGTQVPAWTDRGEISLMQGTQVHDTVRFAPGLNASSGGTLGVQAAPSTQLSSITRQPGRTAALGQASASAQNWEQNALPSPGALNNDGGGLQASGLNAQATGDTDNDGIPDSYETANSSAYGGVYVYNLGARPNQRDLFLELDWMNSTSNFIRPQRAGIDKMVAAFTRAGYALHVDAGAAFSSTFSPANYNLGGGNQVNYGSCISVGWNTSSCYGILAYKYSSTGSVKNFATNRLNLFRYGLIGNSQQANGSNGSSGVAEINGNDFVVTMGGWSASSLTQVANQQGSTIMHEFGHTLGLRHGGFEDYNNKPNYYSIMNYLYTLAGLDDTASTLWQRSQYRYTACSQLTYNNPCSTSFKMDYSYGQGGKMDEGSINETSGINRGAAWIDWNRDGYQQTSLRADVDYDGFISTGQYYLSDYNDWANIRPTFSYVDPNNSTTDAQAVRILPRLDVVSDDVQPIITETNEQP</sequence>
<comment type="caution">
    <text evidence="2">The sequence shown here is derived from an EMBL/GenBank/DDBJ whole genome shotgun (WGS) entry which is preliminary data.</text>
</comment>
<dbReference type="EMBL" id="BMQN01000025">
    <property type="protein sequence ID" value="GGS09606.1"/>
    <property type="molecule type" value="Genomic_DNA"/>
</dbReference>
<dbReference type="Gene3D" id="3.40.390.10">
    <property type="entry name" value="Collagenase (Catalytic Domain)"/>
    <property type="match status" value="1"/>
</dbReference>
<evidence type="ECO:0000313" key="2">
    <source>
        <dbReference type="EMBL" id="GGS09606.1"/>
    </source>
</evidence>
<feature type="compositionally biased region" description="Polar residues" evidence="1">
    <location>
        <begin position="167"/>
        <end position="176"/>
    </location>
</feature>
<evidence type="ECO:0000313" key="3">
    <source>
        <dbReference type="Proteomes" id="UP000644548"/>
    </source>
</evidence>
<feature type="region of interest" description="Disordered" evidence="1">
    <location>
        <begin position="149"/>
        <end position="186"/>
    </location>
</feature>
<keyword evidence="3" id="KW-1185">Reference proteome</keyword>
<name>A0ABQ2SC92_9DEIO</name>
<dbReference type="InterPro" id="IPR024079">
    <property type="entry name" value="MetalloPept_cat_dom_sf"/>
</dbReference>
<proteinExistence type="predicted"/>
<protein>
    <submittedName>
        <fullName evidence="2">Uncharacterized protein</fullName>
    </submittedName>
</protein>
<evidence type="ECO:0000256" key="1">
    <source>
        <dbReference type="SAM" id="MobiDB-lite"/>
    </source>
</evidence>
<organism evidence="2 3">
    <name type="scientific">Deinococcus sedimenti</name>
    <dbReference type="NCBI Taxonomy" id="1867090"/>
    <lineage>
        <taxon>Bacteria</taxon>
        <taxon>Thermotogati</taxon>
        <taxon>Deinococcota</taxon>
        <taxon>Deinococci</taxon>
        <taxon>Deinococcales</taxon>
        <taxon>Deinococcaceae</taxon>
        <taxon>Deinococcus</taxon>
    </lineage>
</organism>
<reference evidence="3" key="1">
    <citation type="journal article" date="2019" name="Int. J. Syst. Evol. Microbiol.">
        <title>The Global Catalogue of Microorganisms (GCM) 10K type strain sequencing project: providing services to taxonomists for standard genome sequencing and annotation.</title>
        <authorList>
            <consortium name="The Broad Institute Genomics Platform"/>
            <consortium name="The Broad Institute Genome Sequencing Center for Infectious Disease"/>
            <person name="Wu L."/>
            <person name="Ma J."/>
        </authorList>
    </citation>
    <scope>NUCLEOTIDE SEQUENCE [LARGE SCALE GENOMIC DNA]</scope>
    <source>
        <strain evidence="3">JCM 31405</strain>
    </source>
</reference>
<accession>A0ABQ2SC92</accession>
<gene>
    <name evidence="2" type="ORF">GCM10008960_39830</name>
</gene>
<dbReference type="Proteomes" id="UP000644548">
    <property type="component" value="Unassembled WGS sequence"/>
</dbReference>
<dbReference type="SUPFAM" id="SSF55486">
    <property type="entry name" value="Metalloproteases ('zincins'), catalytic domain"/>
    <property type="match status" value="1"/>
</dbReference>